<evidence type="ECO:0000313" key="1">
    <source>
        <dbReference type="EMBL" id="QTH70311.1"/>
    </source>
</evidence>
<dbReference type="RefSeq" id="WP_208841907.1">
    <property type="nucleotide sequence ID" value="NZ_CP072133.1"/>
</dbReference>
<proteinExistence type="predicted"/>
<name>A0A975DHC5_9GAMM</name>
<dbReference type="EMBL" id="CP072133">
    <property type="protein sequence ID" value="QTH70311.1"/>
    <property type="molecule type" value="Genomic_DNA"/>
</dbReference>
<accession>A0A975DHC5</accession>
<dbReference type="Proteomes" id="UP000664904">
    <property type="component" value="Chromosome"/>
</dbReference>
<evidence type="ECO:0000313" key="2">
    <source>
        <dbReference type="Proteomes" id="UP000664904"/>
    </source>
</evidence>
<gene>
    <name evidence="1" type="ORF">J5O05_09755</name>
</gene>
<protein>
    <submittedName>
        <fullName evidence="1">Uncharacterized protein</fullName>
    </submittedName>
</protein>
<keyword evidence="2" id="KW-1185">Reference proteome</keyword>
<reference evidence="1" key="1">
    <citation type="submission" date="2021-03" db="EMBL/GenBank/DDBJ databases">
        <title>Complete Genome of Pseudoalteromonas xiamenensis STKMTI.2, a new potential marine bacterium producing anti-Vibrio compounds.</title>
        <authorList>
            <person name="Handayani D.P."/>
            <person name="Isnansetyo A."/>
            <person name="Istiqomah I."/>
            <person name="Jumina J."/>
        </authorList>
    </citation>
    <scope>NUCLEOTIDE SEQUENCE</scope>
    <source>
        <strain evidence="1">STKMTI.2</strain>
    </source>
</reference>
<dbReference type="AlphaFoldDB" id="A0A975DHC5"/>
<organism evidence="1 2">
    <name type="scientific">Pseudoalteromonas xiamenensis</name>
    <dbReference type="NCBI Taxonomy" id="882626"/>
    <lineage>
        <taxon>Bacteria</taxon>
        <taxon>Pseudomonadati</taxon>
        <taxon>Pseudomonadota</taxon>
        <taxon>Gammaproteobacteria</taxon>
        <taxon>Alteromonadales</taxon>
        <taxon>Pseudoalteromonadaceae</taxon>
        <taxon>Pseudoalteromonas</taxon>
    </lineage>
</organism>
<dbReference type="KEGG" id="pxi:J5O05_09755"/>
<sequence length="141" mass="16935">MTISKKEQFKLLETKSVYELEQQFGFGKLKEVFDIAEPEYCDWECKRPISSSIRTTRETYDGMYFIHENKKWKVYWQERGHIRPEDLCVSKDYAVARLFLCKITMPYFVVRTDTNIVKKAPNKPLQRGTFKRWLSSLRSLF</sequence>